<feature type="region of interest" description="Disordered" evidence="1">
    <location>
        <begin position="22"/>
        <end position="83"/>
    </location>
</feature>
<keyword evidence="2" id="KW-0732">Signal</keyword>
<gene>
    <name evidence="3" type="ORF">BG61_15225</name>
</gene>
<dbReference type="Proteomes" id="UP000027466">
    <property type="component" value="Unassembled WGS sequence"/>
</dbReference>
<feature type="signal peptide" evidence="2">
    <location>
        <begin position="1"/>
        <end position="23"/>
    </location>
</feature>
<evidence type="ECO:0000313" key="4">
    <source>
        <dbReference type="Proteomes" id="UP000027466"/>
    </source>
</evidence>
<keyword evidence="4" id="KW-1185">Reference proteome</keyword>
<organism evidence="3 4">
    <name type="scientific">Caballeronia glathei</name>
    <dbReference type="NCBI Taxonomy" id="60547"/>
    <lineage>
        <taxon>Bacteria</taxon>
        <taxon>Pseudomonadati</taxon>
        <taxon>Pseudomonadota</taxon>
        <taxon>Betaproteobacteria</taxon>
        <taxon>Burkholderiales</taxon>
        <taxon>Burkholderiaceae</taxon>
        <taxon>Caballeronia</taxon>
    </lineage>
</organism>
<proteinExistence type="predicted"/>
<feature type="compositionally biased region" description="Low complexity" evidence="1">
    <location>
        <begin position="37"/>
        <end position="59"/>
    </location>
</feature>
<reference evidence="3 4" key="1">
    <citation type="submission" date="2014-03" db="EMBL/GenBank/DDBJ databases">
        <title>Draft Genome Sequences of Four Burkholderia Strains.</title>
        <authorList>
            <person name="Liu X.Y."/>
            <person name="Li C.X."/>
            <person name="Xu J.H."/>
        </authorList>
    </citation>
    <scope>NUCLEOTIDE SEQUENCE [LARGE SCALE GENOMIC DNA]</scope>
    <source>
        <strain evidence="3 4">DSM 50014</strain>
    </source>
</reference>
<dbReference type="RefSeq" id="WP_035933146.1">
    <property type="nucleotide sequence ID" value="NZ_CADFFX010000011.1"/>
</dbReference>
<name>A0A069PMB9_9BURK</name>
<dbReference type="AlphaFoldDB" id="A0A069PMB9"/>
<evidence type="ECO:0000256" key="2">
    <source>
        <dbReference type="SAM" id="SignalP"/>
    </source>
</evidence>
<feature type="chain" id="PRO_5007372214" evidence="2">
    <location>
        <begin position="24"/>
        <end position="83"/>
    </location>
</feature>
<comment type="caution">
    <text evidence="3">The sequence shown here is derived from an EMBL/GenBank/DDBJ whole genome shotgun (WGS) entry which is preliminary data.</text>
</comment>
<sequence>MMKGKITAALAAVLLGAVTAAPAQTARPGDAASMVKPPSAAGASPARPDNPNNPDNMPMKRPAPPPNSDRMLHNSPASDAIAR</sequence>
<evidence type="ECO:0000313" key="3">
    <source>
        <dbReference type="EMBL" id="KDR41838.1"/>
    </source>
</evidence>
<protein>
    <submittedName>
        <fullName evidence="3">Uncharacterized protein</fullName>
    </submittedName>
</protein>
<evidence type="ECO:0000256" key="1">
    <source>
        <dbReference type="SAM" id="MobiDB-lite"/>
    </source>
</evidence>
<dbReference type="EMBL" id="JFHC01000023">
    <property type="protein sequence ID" value="KDR41838.1"/>
    <property type="molecule type" value="Genomic_DNA"/>
</dbReference>
<accession>A0A069PMB9</accession>